<gene>
    <name evidence="2" type="ORF">DL764_008937</name>
</gene>
<evidence type="ECO:0000313" key="2">
    <source>
        <dbReference type="EMBL" id="RYO86920.1"/>
    </source>
</evidence>
<comment type="caution">
    <text evidence="2">The sequence shown here is derived from an EMBL/GenBank/DDBJ whole genome shotgun (WGS) entry which is preliminary data.</text>
</comment>
<organism evidence="2 3">
    <name type="scientific">Monosporascus ibericus</name>
    <dbReference type="NCBI Taxonomy" id="155417"/>
    <lineage>
        <taxon>Eukaryota</taxon>
        <taxon>Fungi</taxon>
        <taxon>Dikarya</taxon>
        <taxon>Ascomycota</taxon>
        <taxon>Pezizomycotina</taxon>
        <taxon>Sordariomycetes</taxon>
        <taxon>Xylariomycetidae</taxon>
        <taxon>Xylariales</taxon>
        <taxon>Xylariales incertae sedis</taxon>
        <taxon>Monosporascus</taxon>
    </lineage>
</organism>
<dbReference type="GO" id="GO:0050660">
    <property type="term" value="F:flavin adenine dinucleotide binding"/>
    <property type="evidence" value="ECO:0007669"/>
    <property type="project" value="InterPro"/>
</dbReference>
<feature type="region of interest" description="Disordered" evidence="1">
    <location>
        <begin position="1"/>
        <end position="40"/>
    </location>
</feature>
<evidence type="ECO:0000256" key="1">
    <source>
        <dbReference type="SAM" id="MobiDB-lite"/>
    </source>
</evidence>
<dbReference type="GO" id="GO:0016627">
    <property type="term" value="F:oxidoreductase activity, acting on the CH-CH group of donors"/>
    <property type="evidence" value="ECO:0007669"/>
    <property type="project" value="InterPro"/>
</dbReference>
<dbReference type="EMBL" id="QJNU01000763">
    <property type="protein sequence ID" value="RYO86920.1"/>
    <property type="molecule type" value="Genomic_DNA"/>
</dbReference>
<evidence type="ECO:0000313" key="3">
    <source>
        <dbReference type="Proteomes" id="UP000293360"/>
    </source>
</evidence>
<dbReference type="OrthoDB" id="10262177at2759"/>
<accession>A0A4Q4SW80</accession>
<dbReference type="STRING" id="155417.A0A4Q4SW80"/>
<keyword evidence="3" id="KW-1185">Reference proteome</keyword>
<evidence type="ECO:0008006" key="4">
    <source>
        <dbReference type="Google" id="ProtNLM"/>
    </source>
</evidence>
<protein>
    <recommendedName>
        <fullName evidence="4">Acyl-CoA oxidase/dehydrogenase middle domain-containing protein</fullName>
    </recommendedName>
</protein>
<dbReference type="AlphaFoldDB" id="A0A4Q4SW80"/>
<dbReference type="InterPro" id="IPR009100">
    <property type="entry name" value="AcylCoA_DH/oxidase_NM_dom_sf"/>
</dbReference>
<feature type="compositionally biased region" description="Basic residues" evidence="1">
    <location>
        <begin position="1"/>
        <end position="11"/>
    </location>
</feature>
<dbReference type="Gene3D" id="1.10.540.10">
    <property type="entry name" value="Acyl-CoA dehydrogenase/oxidase, N-terminal domain"/>
    <property type="match status" value="1"/>
</dbReference>
<sequence length="119" mass="12925">MPGHSLTKRTVGRQSVSPDADGRSRMEWSSLPRGGPQTFPEPELVAQYRFSADLKRRLLRSLATNTVSSFCLPEPASRSNAFALRTRAAKVGAGAGYRPSGGKMWITNSIKADFLSQLG</sequence>
<dbReference type="Proteomes" id="UP000293360">
    <property type="component" value="Unassembled WGS sequence"/>
</dbReference>
<dbReference type="SUPFAM" id="SSF56645">
    <property type="entry name" value="Acyl-CoA dehydrogenase NM domain-like"/>
    <property type="match status" value="1"/>
</dbReference>
<reference evidence="2 3" key="1">
    <citation type="submission" date="2018-06" db="EMBL/GenBank/DDBJ databases">
        <title>Complete Genomes of Monosporascus.</title>
        <authorList>
            <person name="Robinson A.J."/>
            <person name="Natvig D.O."/>
        </authorList>
    </citation>
    <scope>NUCLEOTIDE SEQUENCE [LARGE SCALE GENOMIC DNA]</scope>
    <source>
        <strain evidence="2 3">CBS 110550</strain>
    </source>
</reference>
<proteinExistence type="predicted"/>
<name>A0A4Q4SW80_9PEZI</name>
<dbReference type="InterPro" id="IPR046373">
    <property type="entry name" value="Acyl-CoA_Oxase/DH_mid-dom_sf"/>
</dbReference>
<dbReference type="Gene3D" id="2.40.110.10">
    <property type="entry name" value="Butyryl-CoA Dehydrogenase, subunit A, domain 2"/>
    <property type="match status" value="1"/>
</dbReference>
<dbReference type="InterPro" id="IPR037069">
    <property type="entry name" value="AcylCoA_DH/ox_N_sf"/>
</dbReference>